<sequence length="546" mass="55234">MLFALLSASLAGCGGAQNAAVPPRAPIGASNAARLTITIPHATSSSSAQRRPQYISPATQALAVTITGPTNASEGIDLTTGNPSCTVNLYSSLVCTVSLALAPCPSSTACYTGTFTTYDRAYTNASGGSCTPLSSCTQPAGTKALSQAQSVSFLVAAGAANNLPITLGGVPATVAVLSSAGTISGNALTGFVLPTAQSGQVSVLGVDADGNYILGPGAPAVGLTTSDATQFTVTPIGTSAPNLFTIANASSLPAGALLTATVTPTVASGASPLTAAADIFSGSAKLYVTSYGNSTVTAYDSQGAQQSLTGTFPNLNGPYGIAEDPANGWLYVTNLNNNTMTAYNAQGAQQSLTGTFPNLNDPSGIAYDPANGWLYVTNYNTTVTAYDAQGAQQTLTGSFPNLNWPSGIAYDPANGWLYVTNSGIGSGTVTAYDAQGAQQTLTGSFPNINGPYGIAYDPANGWLYVTNYYNNTMTAYDAQGAQQTLTGSFPNINGPYGIAYDPANGWLYVTNSGNNTVTAYDAQGAQQSLTGRFPNLSSPSGIAVVP</sequence>
<evidence type="ECO:0000313" key="1">
    <source>
        <dbReference type="EMBL" id="CBI01746.1"/>
    </source>
</evidence>
<dbReference type="InterPro" id="IPR019405">
    <property type="entry name" value="Lactonase_7-beta_prop"/>
</dbReference>
<comment type="caution">
    <text evidence="1">The sequence shown here is derived from an EMBL/GenBank/DDBJ whole genome shotgun (WGS) entry which is preliminary data.</text>
</comment>
<name>E6Q3I5_9ZZZZ</name>
<proteinExistence type="predicted"/>
<protein>
    <submittedName>
        <fullName evidence="1">Uncharacterized protein</fullName>
    </submittedName>
</protein>
<dbReference type="PANTHER" id="PTHR47197:SF3">
    <property type="entry name" value="DIHYDRO-HEME D1 DEHYDROGENASE"/>
    <property type="match status" value="1"/>
</dbReference>
<dbReference type="CDD" id="cd05819">
    <property type="entry name" value="NHL"/>
    <property type="match status" value="1"/>
</dbReference>
<dbReference type="InterPro" id="IPR011045">
    <property type="entry name" value="N2O_reductase_N"/>
</dbReference>
<dbReference type="PANTHER" id="PTHR47197">
    <property type="entry name" value="PROTEIN NIRF"/>
    <property type="match status" value="1"/>
</dbReference>
<organism evidence="1">
    <name type="scientific">mine drainage metagenome</name>
    <dbReference type="NCBI Taxonomy" id="410659"/>
    <lineage>
        <taxon>unclassified sequences</taxon>
        <taxon>metagenomes</taxon>
        <taxon>ecological metagenomes</taxon>
    </lineage>
</organism>
<gene>
    <name evidence="1" type="ORF">CARN4_0737</name>
</gene>
<dbReference type="Gene3D" id="2.130.10.10">
    <property type="entry name" value="YVTN repeat-like/Quinoprotein amine dehydrogenase"/>
    <property type="match status" value="2"/>
</dbReference>
<dbReference type="InterPro" id="IPR015943">
    <property type="entry name" value="WD40/YVTN_repeat-like_dom_sf"/>
</dbReference>
<dbReference type="Pfam" id="PF10282">
    <property type="entry name" value="Lactonase"/>
    <property type="match status" value="1"/>
</dbReference>
<accession>E6Q3I5</accession>
<dbReference type="InterPro" id="IPR051200">
    <property type="entry name" value="Host-pathogen_enzymatic-act"/>
</dbReference>
<dbReference type="SMART" id="SM00135">
    <property type="entry name" value="LY"/>
    <property type="match status" value="5"/>
</dbReference>
<reference evidence="1" key="1">
    <citation type="submission" date="2009-10" db="EMBL/GenBank/DDBJ databases">
        <title>Diversity of trophic interactions inside an arsenic-rich microbial ecosystem.</title>
        <authorList>
            <person name="Bertin P.N."/>
            <person name="Heinrich-Salmeron A."/>
            <person name="Pelletier E."/>
            <person name="Goulhen-Chollet F."/>
            <person name="Arsene-Ploetze F."/>
            <person name="Gallien S."/>
            <person name="Calteau A."/>
            <person name="Vallenet D."/>
            <person name="Casiot C."/>
            <person name="Chane-Woon-Ming B."/>
            <person name="Giloteaux L."/>
            <person name="Barakat M."/>
            <person name="Bonnefoy V."/>
            <person name="Bruneel O."/>
            <person name="Chandler M."/>
            <person name="Cleiss J."/>
            <person name="Duran R."/>
            <person name="Elbaz-Poulichet F."/>
            <person name="Fonknechten N."/>
            <person name="Lauga B."/>
            <person name="Mornico D."/>
            <person name="Ortet P."/>
            <person name="Schaeffer C."/>
            <person name="Siguier P."/>
            <person name="Alexander Thil Smith A."/>
            <person name="Van Dorsselaer A."/>
            <person name="Weissenbach J."/>
            <person name="Medigue C."/>
            <person name="Le Paslier D."/>
        </authorList>
    </citation>
    <scope>NUCLEOTIDE SEQUENCE</scope>
</reference>
<dbReference type="InterPro" id="IPR000033">
    <property type="entry name" value="LDLR_classB_rpt"/>
</dbReference>
<dbReference type="AlphaFoldDB" id="E6Q3I5"/>
<dbReference type="SUPFAM" id="SSF50974">
    <property type="entry name" value="Nitrous oxide reductase, N-terminal domain"/>
    <property type="match status" value="1"/>
</dbReference>
<dbReference type="EMBL" id="CABO01000024">
    <property type="protein sequence ID" value="CBI01746.1"/>
    <property type="molecule type" value="Genomic_DNA"/>
</dbReference>